<evidence type="ECO:0000313" key="11">
    <source>
        <dbReference type="RefSeq" id="XP_015178795.1"/>
    </source>
</evidence>
<dbReference type="InterPro" id="IPR019734">
    <property type="entry name" value="TPR_rpt"/>
</dbReference>
<organism evidence="10 11">
    <name type="scientific">Polistes dominula</name>
    <name type="common">European paper wasp</name>
    <name type="synonym">Vespa dominula</name>
    <dbReference type="NCBI Taxonomy" id="743375"/>
    <lineage>
        <taxon>Eukaryota</taxon>
        <taxon>Metazoa</taxon>
        <taxon>Ecdysozoa</taxon>
        <taxon>Arthropoda</taxon>
        <taxon>Hexapoda</taxon>
        <taxon>Insecta</taxon>
        <taxon>Pterygota</taxon>
        <taxon>Neoptera</taxon>
        <taxon>Endopterygota</taxon>
        <taxon>Hymenoptera</taxon>
        <taxon>Apocrita</taxon>
        <taxon>Aculeata</taxon>
        <taxon>Vespoidea</taxon>
        <taxon>Vespidae</taxon>
        <taxon>Polistinae</taxon>
        <taxon>Polistini</taxon>
        <taxon>Polistes</taxon>
    </lineage>
</organism>
<evidence type="ECO:0000256" key="3">
    <source>
        <dbReference type="ARBA" id="ARBA00022803"/>
    </source>
</evidence>
<dbReference type="PROSITE" id="PS50005">
    <property type="entry name" value="TPR"/>
    <property type="match status" value="2"/>
</dbReference>
<feature type="domain" description="Tetratricopeptide repeat protein 21A/21B second ARM" evidence="5">
    <location>
        <begin position="270"/>
        <end position="541"/>
    </location>
</feature>
<accession>A0ABM1IF08</accession>
<dbReference type="Proteomes" id="UP000694924">
    <property type="component" value="Unplaced"/>
</dbReference>
<evidence type="ECO:0000259" key="8">
    <source>
        <dbReference type="Pfam" id="PF25064"/>
    </source>
</evidence>
<dbReference type="Pfam" id="PF25060">
    <property type="entry name" value="ARM_TT21_2nd"/>
    <property type="match status" value="1"/>
</dbReference>
<feature type="domain" description="Tetratricopeptide repeat protein 21A/21B fifth ARM repeats" evidence="8">
    <location>
        <begin position="951"/>
        <end position="1067"/>
    </location>
</feature>
<dbReference type="InterPro" id="IPR056832">
    <property type="entry name" value="ARM_TT21_2nd"/>
</dbReference>
<dbReference type="Gene3D" id="1.25.40.10">
    <property type="entry name" value="Tetratricopeptide repeat domain"/>
    <property type="match status" value="7"/>
</dbReference>
<evidence type="ECO:0000313" key="12">
    <source>
        <dbReference type="RefSeq" id="XP_015178796.1"/>
    </source>
</evidence>
<comment type="similarity">
    <text evidence="1">Belongs to the TTC21 family.</text>
</comment>
<feature type="repeat" description="TPR" evidence="4">
    <location>
        <begin position="721"/>
        <end position="754"/>
    </location>
</feature>
<dbReference type="SUPFAM" id="SSF48452">
    <property type="entry name" value="TPR-like"/>
    <property type="match status" value="5"/>
</dbReference>
<evidence type="ECO:0000259" key="6">
    <source>
        <dbReference type="Pfam" id="PF25062"/>
    </source>
</evidence>
<gene>
    <name evidence="11 12" type="primary">LOC107067640</name>
</gene>
<reference evidence="11 12" key="1">
    <citation type="submission" date="2025-05" db="UniProtKB">
        <authorList>
            <consortium name="RefSeq"/>
        </authorList>
    </citation>
    <scope>IDENTIFICATION</scope>
    <source>
        <tissue evidence="11 12">Whole body</tissue>
    </source>
</reference>
<protein>
    <submittedName>
        <fullName evidence="11 12">Tetratricopeptide repeat protein 21B-like isoform X1</fullName>
    </submittedName>
</protein>
<keyword evidence="10" id="KW-1185">Reference proteome</keyword>
<evidence type="ECO:0000313" key="10">
    <source>
        <dbReference type="Proteomes" id="UP000694924"/>
    </source>
</evidence>
<dbReference type="InterPro" id="IPR056833">
    <property type="entry name" value="ARM_TT21_N"/>
</dbReference>
<dbReference type="PANTHER" id="PTHR14699">
    <property type="entry name" value="STI2 PROTEIN-RELATED"/>
    <property type="match status" value="1"/>
</dbReference>
<evidence type="ECO:0000259" key="9">
    <source>
        <dbReference type="Pfam" id="PF25068"/>
    </source>
</evidence>
<evidence type="ECO:0000256" key="4">
    <source>
        <dbReference type="PROSITE-ProRule" id="PRU00339"/>
    </source>
</evidence>
<dbReference type="PROSITE" id="PS50293">
    <property type="entry name" value="TPR_REGION"/>
    <property type="match status" value="1"/>
</dbReference>
<feature type="repeat" description="TPR" evidence="4">
    <location>
        <begin position="326"/>
        <end position="359"/>
    </location>
</feature>
<dbReference type="Pfam" id="PF25068">
    <property type="entry name" value="ARM_TT21_4th"/>
    <property type="match status" value="1"/>
</dbReference>
<dbReference type="Pfam" id="PF25064">
    <property type="entry name" value="ARM_TT21_5th"/>
    <property type="match status" value="1"/>
</dbReference>
<dbReference type="InterPro" id="IPR056834">
    <property type="entry name" value="ARM_TT21_C"/>
</dbReference>
<dbReference type="Pfam" id="PF25062">
    <property type="entry name" value="ARM_TT21_N"/>
    <property type="match status" value="1"/>
</dbReference>
<feature type="domain" description="Tetratricopeptide repeat protein 21A/21B C-terminal ARM" evidence="7">
    <location>
        <begin position="1097"/>
        <end position="1307"/>
    </location>
</feature>
<dbReference type="GeneID" id="107067640"/>
<dbReference type="Pfam" id="PF13181">
    <property type="entry name" value="TPR_8"/>
    <property type="match status" value="1"/>
</dbReference>
<dbReference type="InterPro" id="IPR056835">
    <property type="entry name" value="ARM_TT21_5th"/>
</dbReference>
<feature type="domain" description="Tetratricopeptide repeat protein 21A/21B N-terminal ARM repeat" evidence="6">
    <location>
        <begin position="10"/>
        <end position="234"/>
    </location>
</feature>
<dbReference type="InterPro" id="IPR040364">
    <property type="entry name" value="TTC21A/TTC21B"/>
</dbReference>
<sequence>MEEQEYITWIEWLCYQYYYNGMLNHVKQACDTYPTSDHLKLLLSLAYLLNGRVHDAIKESNNLINNPEVVLPGLLIQSLAHKVNINTEKSTIMQIDIKIRDERRKASVTALSLSALVLLLYKKIDKAKDYADRAYKVNPADVNVLLAKGWVELYIPNDDDDNHTKIDYFDTILKTHSKHFNALIGTARYKQHCGDYTGAISILNSLIVHYPKLSFPLVEKLFNQLAMKDWEQVLETANRILTIDPNNLDAIKAHCVVALCKDGEYGESLKHLQLFLRSLILAEAKNFDLLIKNIQLFSCIACGNENILMELCKVTDKMLQQNSNCGELMVELGNLYVLLGKIKEAEHWYRNNVRIEESSFPALIGLAHCQLLDNSANARILARQQIDFLMEIQSTSVSPKLLFMSSIICEDDQKKGLQYLNMAAKVLLKDCEHVPYGYEYLTNLNPDLCVEIGKQRLTYSVYDTSSVDKENYETEKEPLLDLLEKVAEACPGLSNVLLILSKIKMQSGKLEEAQTILKKLLDAIDSTNAQGHLLMAQILAYQGHYQLALQSLEVGLSYNFKIRDDPIYHVVNGIVQKENGDLQSCIQSFELAMLCAGLKQNKNITEIKKISIQDKAMLYLELISAYSKMKQFSEALALMEDAMIEFQGTAEESKSTIGYADLYLEMGELEKAIGHLEKVKPDEPYYVQAHTKLAQIYLKYKKDREAFAKCFRELVEHCPGPKTYGMLGDAYISIQEPERAIEAYEQALNQDPKDKAIIANKMGKALIKTHQYMKAVNYYKDIIKQAECKDLKLDLARLFIKMKQYDKAEATLVEELRSARFESDLENLESRGQQLLLLAKVREKAGNIQAALSVLKEAKESQTRYIQRLTMASNTVEQKYVIADICLTMADHASAIRDYDQAILHYKEALNHKPADIKALLSLAKLYMQINNLDRCAQTCTTLLKADPNNEAASVMMADLAFRKVDFETAAFHFRQLLLQKPMYWTALARLIEVSRRTGNMDDLGEWLDLAQTAMGSNNIEAGFYYCTGLLDWRMGRLNSALRNFNYARRDPEWGQQAIYNMIEICLDPDDDSSLSNEAFNDEDMEYQDSRTMALKTAYRLLQELNPRGSQHEMLTHRLLGNFFLLATKQKSNIEKALQDCTNLASQEALRDHVGPALGMATAHILLKQTPRARNHLKRVSKNVWTFEDAEYLERCWLLLADIYVQSSKYDLANELLKRVLQHNATCVRAHELSGYIAEKDQNYREASVRYAQAWKFGGKSKLSIGYKLAYCSLKGKSYADAIEACNEVLRQNPDYPRIRKDVLEKAINNLRT</sequence>
<evidence type="ECO:0000256" key="2">
    <source>
        <dbReference type="ARBA" id="ARBA00022737"/>
    </source>
</evidence>
<evidence type="ECO:0000259" key="5">
    <source>
        <dbReference type="Pfam" id="PF25060"/>
    </source>
</evidence>
<dbReference type="RefSeq" id="XP_015178796.1">
    <property type="nucleotide sequence ID" value="XM_015323310.1"/>
</dbReference>
<keyword evidence="2" id="KW-0677">Repeat</keyword>
<dbReference type="RefSeq" id="XP_015178795.1">
    <property type="nucleotide sequence ID" value="XM_015323309.1"/>
</dbReference>
<proteinExistence type="inferred from homology"/>
<dbReference type="Pfam" id="PF25063">
    <property type="entry name" value="ARM_TT21_C"/>
    <property type="match status" value="1"/>
</dbReference>
<name>A0ABM1IF08_POLDO</name>
<feature type="domain" description="Tetratricopeptide repeat protein 21A/21B fourth ARM" evidence="9">
    <location>
        <begin position="758"/>
        <end position="910"/>
    </location>
</feature>
<keyword evidence="3 4" id="KW-0802">TPR repeat</keyword>
<evidence type="ECO:0000259" key="7">
    <source>
        <dbReference type="Pfam" id="PF25063"/>
    </source>
</evidence>
<dbReference type="SMART" id="SM00028">
    <property type="entry name" value="TPR"/>
    <property type="match status" value="11"/>
</dbReference>
<dbReference type="Pfam" id="PF25058">
    <property type="entry name" value="ARM_TT21"/>
    <property type="match status" value="1"/>
</dbReference>
<dbReference type="PANTHER" id="PTHR14699:SF0">
    <property type="entry name" value="TETRATRICOPEPTIDE REPEAT PROTEIN 21 HOMOLOG"/>
    <property type="match status" value="1"/>
</dbReference>
<evidence type="ECO:0000256" key="1">
    <source>
        <dbReference type="ARBA" id="ARBA00010935"/>
    </source>
</evidence>
<dbReference type="InterPro" id="IPR056836">
    <property type="entry name" value="ARM_TT21_4th"/>
</dbReference>
<dbReference type="InterPro" id="IPR011990">
    <property type="entry name" value="TPR-like_helical_dom_sf"/>
</dbReference>